<feature type="region of interest" description="Disordered" evidence="7">
    <location>
        <begin position="515"/>
        <end position="543"/>
    </location>
</feature>
<dbReference type="AlphaFoldDB" id="A0A5D3BNM6"/>
<dbReference type="OrthoDB" id="106784at2759"/>
<evidence type="ECO:0000256" key="4">
    <source>
        <dbReference type="ARBA" id="ARBA00022833"/>
    </source>
</evidence>
<organism evidence="12 14">
    <name type="scientific">Cucumis melo var. makuwa</name>
    <name type="common">Oriental melon</name>
    <dbReference type="NCBI Taxonomy" id="1194695"/>
    <lineage>
        <taxon>Eukaryota</taxon>
        <taxon>Viridiplantae</taxon>
        <taxon>Streptophyta</taxon>
        <taxon>Embryophyta</taxon>
        <taxon>Tracheophyta</taxon>
        <taxon>Spermatophyta</taxon>
        <taxon>Magnoliopsida</taxon>
        <taxon>eudicotyledons</taxon>
        <taxon>Gunneridae</taxon>
        <taxon>Pentapetalae</taxon>
        <taxon>rosids</taxon>
        <taxon>fabids</taxon>
        <taxon>Cucurbitales</taxon>
        <taxon>Cucurbitaceae</taxon>
        <taxon>Benincaseae</taxon>
        <taxon>Cucumis</taxon>
    </lineage>
</organism>
<dbReference type="GO" id="GO:0006397">
    <property type="term" value="P:mRNA processing"/>
    <property type="evidence" value="ECO:0007669"/>
    <property type="project" value="InterPro"/>
</dbReference>
<dbReference type="InterPro" id="IPR014891">
    <property type="entry name" value="DWNN_domain"/>
</dbReference>
<feature type="domain" description="DWNN" evidence="10">
    <location>
        <begin position="3"/>
        <end position="77"/>
    </location>
</feature>
<dbReference type="SUPFAM" id="SSF57756">
    <property type="entry name" value="Retrovirus zinc finger-like domains"/>
    <property type="match status" value="1"/>
</dbReference>
<dbReference type="PANTHER" id="PTHR15439:SF11">
    <property type="entry name" value="E3 UBIQUITIN LIGASE PQT3-LIKE ISOFORM X1"/>
    <property type="match status" value="1"/>
</dbReference>
<dbReference type="Gene3D" id="3.30.40.10">
    <property type="entry name" value="Zinc/RING finger domain, C3HC4 (zinc finger)"/>
    <property type="match status" value="1"/>
</dbReference>
<dbReference type="InterPro" id="IPR033489">
    <property type="entry name" value="RBBP6"/>
</dbReference>
<keyword evidence="3 6" id="KW-0863">Zinc-finger</keyword>
<keyword evidence="4" id="KW-0862">Zinc</keyword>
<keyword evidence="5" id="KW-0539">Nucleus</keyword>
<comment type="subcellular location">
    <subcellularLocation>
        <location evidence="1">Nucleus</location>
    </subcellularLocation>
</comment>
<dbReference type="SMART" id="SM01180">
    <property type="entry name" value="DWNN"/>
    <property type="match status" value="1"/>
</dbReference>
<evidence type="ECO:0000313" key="11">
    <source>
        <dbReference type="EMBL" id="KAA0064707.1"/>
    </source>
</evidence>
<keyword evidence="2" id="KW-0479">Metal-binding</keyword>
<dbReference type="SUPFAM" id="SSF57850">
    <property type="entry name" value="RING/U-box"/>
    <property type="match status" value="1"/>
</dbReference>
<evidence type="ECO:0000313" key="14">
    <source>
        <dbReference type="Proteomes" id="UP000321947"/>
    </source>
</evidence>
<name>A0A5D3BNM6_CUCMM</name>
<dbReference type="Pfam" id="PF08783">
    <property type="entry name" value="DWNN"/>
    <property type="match status" value="1"/>
</dbReference>
<protein>
    <submittedName>
        <fullName evidence="12">Uncharacterized protein</fullName>
    </submittedName>
</protein>
<dbReference type="GO" id="GO:0016567">
    <property type="term" value="P:protein ubiquitination"/>
    <property type="evidence" value="ECO:0007669"/>
    <property type="project" value="InterPro"/>
</dbReference>
<evidence type="ECO:0000256" key="1">
    <source>
        <dbReference type="ARBA" id="ARBA00004123"/>
    </source>
</evidence>
<dbReference type="PROSITE" id="PS50158">
    <property type="entry name" value="ZF_CCHC"/>
    <property type="match status" value="1"/>
</dbReference>
<dbReference type="InterPro" id="IPR013083">
    <property type="entry name" value="Znf_RING/FYVE/PHD"/>
</dbReference>
<dbReference type="CDD" id="cd16620">
    <property type="entry name" value="vRING-HC-C4C4_RBBP6"/>
    <property type="match status" value="1"/>
</dbReference>
<dbReference type="Proteomes" id="UP000321393">
    <property type="component" value="Unassembled WGS sequence"/>
</dbReference>
<dbReference type="InterPro" id="IPR001878">
    <property type="entry name" value="Znf_CCHC"/>
</dbReference>
<dbReference type="GO" id="GO:0003676">
    <property type="term" value="F:nucleic acid binding"/>
    <property type="evidence" value="ECO:0007669"/>
    <property type="project" value="InterPro"/>
</dbReference>
<dbReference type="STRING" id="1194695.A0A5D3BNM6"/>
<dbReference type="GO" id="GO:0061630">
    <property type="term" value="F:ubiquitin protein ligase activity"/>
    <property type="evidence" value="ECO:0007669"/>
    <property type="project" value="InterPro"/>
</dbReference>
<dbReference type="PROSITE" id="PS51282">
    <property type="entry name" value="DWNN"/>
    <property type="match status" value="1"/>
</dbReference>
<evidence type="ECO:0000256" key="6">
    <source>
        <dbReference type="PROSITE-ProRule" id="PRU00047"/>
    </source>
</evidence>
<dbReference type="GO" id="GO:0005634">
    <property type="term" value="C:nucleus"/>
    <property type="evidence" value="ECO:0007669"/>
    <property type="project" value="UniProtKB-SubCell"/>
</dbReference>
<evidence type="ECO:0000259" key="10">
    <source>
        <dbReference type="PROSITE" id="PS51282"/>
    </source>
</evidence>
<evidence type="ECO:0000313" key="13">
    <source>
        <dbReference type="Proteomes" id="UP000321393"/>
    </source>
</evidence>
<comment type="caution">
    <text evidence="12">The sequence shown here is derived from an EMBL/GenBank/DDBJ whole genome shotgun (WGS) entry which is preliminary data.</text>
</comment>
<dbReference type="InterPro" id="IPR017907">
    <property type="entry name" value="Znf_RING_CS"/>
</dbReference>
<evidence type="ECO:0000259" key="8">
    <source>
        <dbReference type="PROSITE" id="PS50089"/>
    </source>
</evidence>
<dbReference type="GO" id="GO:0008270">
    <property type="term" value="F:zinc ion binding"/>
    <property type="evidence" value="ECO:0007669"/>
    <property type="project" value="UniProtKB-KW"/>
</dbReference>
<dbReference type="InterPro" id="IPR036875">
    <property type="entry name" value="Znf_CCHC_sf"/>
</dbReference>
<dbReference type="PANTHER" id="PTHR15439">
    <property type="entry name" value="RETINOBLASTOMA-BINDING PROTEIN 6"/>
    <property type="match status" value="1"/>
</dbReference>
<evidence type="ECO:0000256" key="2">
    <source>
        <dbReference type="ARBA" id="ARBA00022723"/>
    </source>
</evidence>
<gene>
    <name evidence="12" type="ORF">E5676_scaffold187G00130</name>
    <name evidence="11" type="ORF">E6C27_scaffold82G00110</name>
</gene>
<dbReference type="EMBL" id="SSTD01016567">
    <property type="protein sequence ID" value="TYK00725.1"/>
    <property type="molecule type" value="Genomic_DNA"/>
</dbReference>
<dbReference type="GO" id="GO:0006511">
    <property type="term" value="P:ubiquitin-dependent protein catabolic process"/>
    <property type="evidence" value="ECO:0007669"/>
    <property type="project" value="TreeGrafter"/>
</dbReference>
<dbReference type="Proteomes" id="UP000321947">
    <property type="component" value="Unassembled WGS sequence"/>
</dbReference>
<evidence type="ECO:0000313" key="12">
    <source>
        <dbReference type="EMBL" id="TYK00725.1"/>
    </source>
</evidence>
<dbReference type="InterPro" id="IPR001841">
    <property type="entry name" value="Znf_RING"/>
</dbReference>
<feature type="domain" description="CCHC-type" evidence="9">
    <location>
        <begin position="394"/>
        <end position="408"/>
    </location>
</feature>
<accession>A0A5D3BNM6</accession>
<dbReference type="Pfam" id="PF00098">
    <property type="entry name" value="zf-CCHC"/>
    <property type="match status" value="1"/>
</dbReference>
<evidence type="ECO:0000256" key="7">
    <source>
        <dbReference type="SAM" id="MobiDB-lite"/>
    </source>
</evidence>
<reference evidence="13 14" key="1">
    <citation type="submission" date="2019-08" db="EMBL/GenBank/DDBJ databases">
        <title>Draft genome sequences of two oriental melons (Cucumis melo L. var makuwa).</title>
        <authorList>
            <person name="Kwon S.-Y."/>
        </authorList>
    </citation>
    <scope>NUCLEOTIDE SEQUENCE [LARGE SCALE GENOMIC DNA]</scope>
    <source>
        <strain evidence="14">cv. Chang Bougi</strain>
        <strain evidence="13">cv. SW 3</strain>
        <tissue evidence="12">Leaf</tissue>
    </source>
</reference>
<evidence type="ECO:0000256" key="3">
    <source>
        <dbReference type="ARBA" id="ARBA00022771"/>
    </source>
</evidence>
<dbReference type="EMBL" id="SSTE01001846">
    <property type="protein sequence ID" value="KAA0064707.1"/>
    <property type="molecule type" value="Genomic_DNA"/>
</dbReference>
<dbReference type="Gene3D" id="3.10.20.90">
    <property type="entry name" value="Phosphatidylinositol 3-kinase Catalytic Subunit, Chain A, domain 1"/>
    <property type="match status" value="1"/>
</dbReference>
<feature type="domain" description="RING-type" evidence="8">
    <location>
        <begin position="205"/>
        <end position="243"/>
    </location>
</feature>
<evidence type="ECO:0000259" key="9">
    <source>
        <dbReference type="PROSITE" id="PS50158"/>
    </source>
</evidence>
<sequence length="759" mass="86410">MAIQFKFRSSVNFDSVDIQGRPSISIGDLKSKIIRMKNLDTCQNFDLVFSDARTGQDLTDEKLEIPSGSCVIIKRVPAGSVPSNVVRHDLFGNFQVKDTHMVKSSRPVDAETEYFDDFGVDLYPIRKSNSSISLNNKNNDAVRHYKETERGYIQPEGSGISEAIQGVGGTDLQTNIKVNVGECIGLEKPIAPVIHKCEIPSDLKCTLCNSLFVDAVIMGCCKHSFCEKCIHHVFLRKTMCPKCASSKYELGDLLPNLSLRKNVAHFLESQFLMGDSDNNHEAPDEESRIEGQDMRCLTYATSRGCNQEVVDDDHVSSIRRNMMVKVDRAQFQSCHQDKFGGQPLDLPPFDDCQGESQPVFGDFKRGLLVNDFDMQGRIQNLTDFRRHKKRGRACYMCGSLDHLIRDCPVASKPHPMHLMGALPYYASSWPHVSSFPNLYGCPMSFNAPMVPDANSYWASVYGGYPAPSGFVGMRDMNAPPLRKTEEFCAGNSEFVHLSDTDKNRTIPENRTWRVMPFSNEDGSEGKDHVGKKRGQHEQDGRSRDYRMFVEKEHLRKENTQDEINWLYDEKMKSSHSPKAAMINRLNERLKLEKDGLTCSTKLLTNERTGHYHRGFREVGGRTDECCSHAESNEHKRYKQKEDKIDTFDINLKCHTKKHHSGSKPDLARSYSSNQKLLQKDSGFISRYSKHNELAQYNQQTVGGTDDSREEWNHKYKRKRLASPDWIEVFIEYINSNVPFHLFGVWKLANEALNSWSNGR</sequence>
<dbReference type="PROSITE" id="PS50089">
    <property type="entry name" value="ZF_RING_2"/>
    <property type="match status" value="1"/>
</dbReference>
<evidence type="ECO:0000256" key="5">
    <source>
        <dbReference type="ARBA" id="ARBA00023242"/>
    </source>
</evidence>
<dbReference type="PROSITE" id="PS00518">
    <property type="entry name" value="ZF_RING_1"/>
    <property type="match status" value="1"/>
</dbReference>
<proteinExistence type="predicted"/>